<evidence type="ECO:0000256" key="4">
    <source>
        <dbReference type="ARBA" id="ARBA00022519"/>
    </source>
</evidence>
<gene>
    <name evidence="11" type="ORF">D7294_16050</name>
</gene>
<keyword evidence="2" id="KW-0813">Transport</keyword>
<name>A0A3A9YYW9_9ACTN</name>
<dbReference type="Pfam" id="PF02653">
    <property type="entry name" value="BPD_transp_2"/>
    <property type="match status" value="1"/>
</dbReference>
<sequence>MAHDTLYASRPRRARRARRAAGPGPLRPLLRWDGAVGLALLLVALGAALLVDGFATAGNVRFLLLDAVAVALVALPMTLVVVTGEIDLSVASALGLCSAVMGRLWVAGLPLELIVVLAVALGAVLGAVNGLFVTAFALPSLAVTIGTLAAYRGLAFVVLGDDAVADFPFEWTDAVAGTLPGGAVPWAMLLTALLAVAFGVLLHGTPFGRGLYAMGNNAEAAAFAGIRVARAKFWLFVASGATSGLAGVFWTLRYASARADNGQGLELSVVAAVLLGGVSIFGGRGTLPGVFFGVLLLATLRNALQLADVPADTLDIVTGSLLIASVVVPNAIARARARPATGRAAPAGEPTAPPRQERPEREDTEDAPA</sequence>
<dbReference type="PANTHER" id="PTHR32196">
    <property type="entry name" value="ABC TRANSPORTER PERMEASE PROTEIN YPHD-RELATED-RELATED"/>
    <property type="match status" value="1"/>
</dbReference>
<feature type="transmembrane region" description="Helical" evidence="10">
    <location>
        <begin position="233"/>
        <end position="252"/>
    </location>
</feature>
<comment type="caution">
    <text evidence="11">The sequence shown here is derived from an EMBL/GenBank/DDBJ whole genome shotgun (WGS) entry which is preliminary data.</text>
</comment>
<dbReference type="AlphaFoldDB" id="A0A3A9YYW9"/>
<feature type="transmembrane region" description="Helical" evidence="10">
    <location>
        <begin position="62"/>
        <end position="82"/>
    </location>
</feature>
<keyword evidence="4" id="KW-0997">Cell inner membrane</keyword>
<evidence type="ECO:0000256" key="10">
    <source>
        <dbReference type="SAM" id="Phobius"/>
    </source>
</evidence>
<keyword evidence="7 10" id="KW-0472">Membrane</keyword>
<evidence type="ECO:0000313" key="11">
    <source>
        <dbReference type="EMBL" id="RKN41238.1"/>
    </source>
</evidence>
<evidence type="ECO:0000256" key="1">
    <source>
        <dbReference type="ARBA" id="ARBA00004651"/>
    </source>
</evidence>
<dbReference type="EMBL" id="RBAL01000008">
    <property type="protein sequence ID" value="RKN41238.1"/>
    <property type="molecule type" value="Genomic_DNA"/>
</dbReference>
<feature type="compositionally biased region" description="Basic residues" evidence="9">
    <location>
        <begin position="10"/>
        <end position="19"/>
    </location>
</feature>
<comment type="subcellular location">
    <subcellularLocation>
        <location evidence="1">Cell membrane</location>
        <topology evidence="1">Multi-pass membrane protein</topology>
    </subcellularLocation>
</comment>
<evidence type="ECO:0000256" key="3">
    <source>
        <dbReference type="ARBA" id="ARBA00022475"/>
    </source>
</evidence>
<evidence type="ECO:0000256" key="5">
    <source>
        <dbReference type="ARBA" id="ARBA00022692"/>
    </source>
</evidence>
<dbReference type="GO" id="GO:0022857">
    <property type="term" value="F:transmembrane transporter activity"/>
    <property type="evidence" value="ECO:0007669"/>
    <property type="project" value="InterPro"/>
</dbReference>
<dbReference type="OrthoDB" id="7947581at2"/>
<accession>A0A3A9YYW9</accession>
<evidence type="ECO:0000256" key="7">
    <source>
        <dbReference type="ARBA" id="ARBA00023136"/>
    </source>
</evidence>
<dbReference type="RefSeq" id="WP_120680193.1">
    <property type="nucleotide sequence ID" value="NZ_RBAL01000008.1"/>
</dbReference>
<dbReference type="InterPro" id="IPR001851">
    <property type="entry name" value="ABC_transp_permease"/>
</dbReference>
<dbReference type="CDD" id="cd06579">
    <property type="entry name" value="TM_PBP1_transp_AraH_like"/>
    <property type="match status" value="1"/>
</dbReference>
<evidence type="ECO:0000256" key="9">
    <source>
        <dbReference type="SAM" id="MobiDB-lite"/>
    </source>
</evidence>
<feature type="compositionally biased region" description="Low complexity" evidence="9">
    <location>
        <begin position="338"/>
        <end position="350"/>
    </location>
</feature>
<evidence type="ECO:0000256" key="6">
    <source>
        <dbReference type="ARBA" id="ARBA00022989"/>
    </source>
</evidence>
<dbReference type="GO" id="GO:0005886">
    <property type="term" value="C:plasma membrane"/>
    <property type="evidence" value="ECO:0007669"/>
    <property type="project" value="UniProtKB-SubCell"/>
</dbReference>
<keyword evidence="3" id="KW-1003">Cell membrane</keyword>
<keyword evidence="6 10" id="KW-1133">Transmembrane helix</keyword>
<dbReference type="Proteomes" id="UP000272474">
    <property type="component" value="Unassembled WGS sequence"/>
</dbReference>
<proteinExistence type="predicted"/>
<evidence type="ECO:0000256" key="2">
    <source>
        <dbReference type="ARBA" id="ARBA00022448"/>
    </source>
</evidence>
<evidence type="ECO:0000313" key="12">
    <source>
        <dbReference type="Proteomes" id="UP000272474"/>
    </source>
</evidence>
<feature type="transmembrane region" description="Helical" evidence="10">
    <location>
        <begin position="35"/>
        <end position="55"/>
    </location>
</feature>
<dbReference type="PANTHER" id="PTHR32196:SF71">
    <property type="entry name" value="AUTOINDUCER 2 IMPORT SYSTEM PERMEASE PROTEIN LSRD"/>
    <property type="match status" value="1"/>
</dbReference>
<reference evidence="11 12" key="1">
    <citation type="journal article" date="2014" name="Int. J. Syst. Evol. Microbiol.">
        <title>Streptomyces hoynatensis sp. nov., isolated from deep marine sediment.</title>
        <authorList>
            <person name="Veyisoglu A."/>
            <person name="Sahin N."/>
        </authorList>
    </citation>
    <scope>NUCLEOTIDE SEQUENCE [LARGE SCALE GENOMIC DNA]</scope>
    <source>
        <strain evidence="11 12">KCTC 29097</strain>
    </source>
</reference>
<evidence type="ECO:0000256" key="8">
    <source>
        <dbReference type="ARBA" id="ARBA00039381"/>
    </source>
</evidence>
<organism evidence="11 12">
    <name type="scientific">Streptomyces hoynatensis</name>
    <dbReference type="NCBI Taxonomy" id="1141874"/>
    <lineage>
        <taxon>Bacteria</taxon>
        <taxon>Bacillati</taxon>
        <taxon>Actinomycetota</taxon>
        <taxon>Actinomycetes</taxon>
        <taxon>Kitasatosporales</taxon>
        <taxon>Streptomycetaceae</taxon>
        <taxon>Streptomyces</taxon>
    </lineage>
</organism>
<feature type="transmembrane region" description="Helical" evidence="10">
    <location>
        <begin position="183"/>
        <end position="202"/>
    </location>
</feature>
<feature type="region of interest" description="Disordered" evidence="9">
    <location>
        <begin position="337"/>
        <end position="369"/>
    </location>
</feature>
<feature type="region of interest" description="Disordered" evidence="9">
    <location>
        <begin position="1"/>
        <end position="20"/>
    </location>
</feature>
<keyword evidence="5 10" id="KW-0812">Transmembrane</keyword>
<protein>
    <recommendedName>
        <fullName evidence="8">Autoinducer 2 import system permease protein LsrD</fullName>
    </recommendedName>
</protein>
<keyword evidence="12" id="KW-1185">Reference proteome</keyword>